<accession>A0A4U0MU15</accession>
<organism evidence="4 5">
    <name type="scientific">Streptomyces piniterrae</name>
    <dbReference type="NCBI Taxonomy" id="2571125"/>
    <lineage>
        <taxon>Bacteria</taxon>
        <taxon>Bacillati</taxon>
        <taxon>Actinomycetota</taxon>
        <taxon>Actinomycetes</taxon>
        <taxon>Kitasatosporales</taxon>
        <taxon>Streptomycetaceae</taxon>
        <taxon>Streptomyces</taxon>
    </lineage>
</organism>
<dbReference type="EMBL" id="SUMB01000012">
    <property type="protein sequence ID" value="TJZ44501.1"/>
    <property type="molecule type" value="Genomic_DNA"/>
</dbReference>
<protein>
    <submittedName>
        <fullName evidence="4">ATP-binding protein</fullName>
    </submittedName>
</protein>
<dbReference type="PANTHER" id="PTHR35526">
    <property type="entry name" value="ANTI-SIGMA-F FACTOR RSBW-RELATED"/>
    <property type="match status" value="1"/>
</dbReference>
<keyword evidence="5" id="KW-1185">Reference proteome</keyword>
<dbReference type="Pfam" id="PF13581">
    <property type="entry name" value="HATPase_c_2"/>
    <property type="match status" value="1"/>
</dbReference>
<dbReference type="Proteomes" id="UP000308697">
    <property type="component" value="Unassembled WGS sequence"/>
</dbReference>
<dbReference type="Gene3D" id="3.30.565.10">
    <property type="entry name" value="Histidine kinase-like ATPase, C-terminal domain"/>
    <property type="match status" value="1"/>
</dbReference>
<sequence length="155" mass="16123">MTGTTTATTSLPPEARTGRTAWTDRPGQGGAWPLPHRPEAVRAARSIAREVLALWKVTPEVADVAVLVVSELVTNAVEHASPPLTLHLSRVPGDGAVHVEVTDGGPAATEGDWAASCAEGERGRGLTIIDTVAAAHGDHWQTGHATHWADLTPAA</sequence>
<keyword evidence="1" id="KW-0723">Serine/threonine-protein kinase</keyword>
<evidence type="ECO:0000256" key="1">
    <source>
        <dbReference type="ARBA" id="ARBA00022527"/>
    </source>
</evidence>
<dbReference type="AlphaFoldDB" id="A0A4U0MU15"/>
<comment type="caution">
    <text evidence="4">The sequence shown here is derived from an EMBL/GenBank/DDBJ whole genome shotgun (WGS) entry which is preliminary data.</text>
</comment>
<keyword evidence="4" id="KW-0547">Nucleotide-binding</keyword>
<name>A0A4U0MU15_9ACTN</name>
<dbReference type="InterPro" id="IPR050267">
    <property type="entry name" value="Anti-sigma-factor_SerPK"/>
</dbReference>
<dbReference type="SUPFAM" id="SSF55874">
    <property type="entry name" value="ATPase domain of HSP90 chaperone/DNA topoisomerase II/histidine kinase"/>
    <property type="match status" value="1"/>
</dbReference>
<feature type="domain" description="Histidine kinase/HSP90-like ATPase" evidence="3">
    <location>
        <begin position="35"/>
        <end position="133"/>
    </location>
</feature>
<proteinExistence type="predicted"/>
<dbReference type="InterPro" id="IPR036890">
    <property type="entry name" value="HATPase_C_sf"/>
</dbReference>
<keyword evidence="1" id="KW-0418">Kinase</keyword>
<keyword evidence="4" id="KW-0067">ATP-binding</keyword>
<dbReference type="InterPro" id="IPR003594">
    <property type="entry name" value="HATPase_dom"/>
</dbReference>
<dbReference type="RefSeq" id="WP_136743260.1">
    <property type="nucleotide sequence ID" value="NZ_SUMB01000012.1"/>
</dbReference>
<evidence type="ECO:0000259" key="3">
    <source>
        <dbReference type="Pfam" id="PF13581"/>
    </source>
</evidence>
<dbReference type="GO" id="GO:0004674">
    <property type="term" value="F:protein serine/threonine kinase activity"/>
    <property type="evidence" value="ECO:0007669"/>
    <property type="project" value="UniProtKB-KW"/>
</dbReference>
<dbReference type="CDD" id="cd16936">
    <property type="entry name" value="HATPase_RsbW-like"/>
    <property type="match status" value="1"/>
</dbReference>
<evidence type="ECO:0000313" key="5">
    <source>
        <dbReference type="Proteomes" id="UP000308697"/>
    </source>
</evidence>
<keyword evidence="1" id="KW-0808">Transferase</keyword>
<evidence type="ECO:0000313" key="4">
    <source>
        <dbReference type="EMBL" id="TJZ44501.1"/>
    </source>
</evidence>
<feature type="region of interest" description="Disordered" evidence="2">
    <location>
        <begin position="1"/>
        <end position="35"/>
    </location>
</feature>
<dbReference type="PANTHER" id="PTHR35526:SF3">
    <property type="entry name" value="ANTI-SIGMA-F FACTOR RSBW"/>
    <property type="match status" value="1"/>
</dbReference>
<reference evidence="4 5" key="1">
    <citation type="submission" date="2019-04" db="EMBL/GenBank/DDBJ databases">
        <title>Streptomyces piniterrae sp. nov., a heliquinomycin-producing actinomycete isolated from rhizosphere soil of Pinus yunnanensis.</title>
        <authorList>
            <person name="Zhuang X."/>
            <person name="Zhao J."/>
        </authorList>
    </citation>
    <scope>NUCLEOTIDE SEQUENCE [LARGE SCALE GENOMIC DNA]</scope>
    <source>
        <strain evidence="5">jys28</strain>
    </source>
</reference>
<gene>
    <name evidence="4" type="ORF">FCH28_29595</name>
</gene>
<dbReference type="OrthoDB" id="3872918at2"/>
<evidence type="ECO:0000256" key="2">
    <source>
        <dbReference type="SAM" id="MobiDB-lite"/>
    </source>
</evidence>
<dbReference type="GO" id="GO:0005524">
    <property type="term" value="F:ATP binding"/>
    <property type="evidence" value="ECO:0007669"/>
    <property type="project" value="UniProtKB-KW"/>
</dbReference>